<dbReference type="KEGG" id="mbn:Mboo_0794"/>
<evidence type="ECO:0000259" key="5">
    <source>
        <dbReference type="PROSITE" id="PS50905"/>
    </source>
</evidence>
<dbReference type="RefSeq" id="WP_012106336.1">
    <property type="nucleotide sequence ID" value="NC_009712.1"/>
</dbReference>
<dbReference type="Gene3D" id="1.20.1260.10">
    <property type="match status" value="1"/>
</dbReference>
<dbReference type="InterPro" id="IPR041719">
    <property type="entry name" value="Ferritin_prok"/>
</dbReference>
<dbReference type="STRING" id="456442.Mboo_0794"/>
<keyword evidence="2" id="KW-0479">Metal-binding</keyword>
<evidence type="ECO:0000256" key="4">
    <source>
        <dbReference type="ARBA" id="ARBA00023004"/>
    </source>
</evidence>
<dbReference type="GO" id="GO:0008198">
    <property type="term" value="F:ferrous iron binding"/>
    <property type="evidence" value="ECO:0007669"/>
    <property type="project" value="TreeGrafter"/>
</dbReference>
<keyword evidence="3" id="KW-0560">Oxidoreductase</keyword>
<dbReference type="SUPFAM" id="SSF47240">
    <property type="entry name" value="Ferritin-like"/>
    <property type="match status" value="1"/>
</dbReference>
<accession>A7I6F1</accession>
<evidence type="ECO:0000256" key="1">
    <source>
        <dbReference type="ARBA" id="ARBA00022434"/>
    </source>
</evidence>
<dbReference type="Pfam" id="PF00210">
    <property type="entry name" value="Ferritin"/>
    <property type="match status" value="1"/>
</dbReference>
<name>A7I6F1_METB6</name>
<dbReference type="GO" id="GO:0004322">
    <property type="term" value="F:ferroxidase activity"/>
    <property type="evidence" value="ECO:0007669"/>
    <property type="project" value="TreeGrafter"/>
</dbReference>
<evidence type="ECO:0000313" key="6">
    <source>
        <dbReference type="EMBL" id="ABS55312.1"/>
    </source>
</evidence>
<dbReference type="Proteomes" id="UP000002408">
    <property type="component" value="Chromosome"/>
</dbReference>
<dbReference type="GO" id="GO:0006826">
    <property type="term" value="P:iron ion transport"/>
    <property type="evidence" value="ECO:0007669"/>
    <property type="project" value="InterPro"/>
</dbReference>
<dbReference type="InterPro" id="IPR009040">
    <property type="entry name" value="Ferritin-like_diiron"/>
</dbReference>
<dbReference type="PROSITE" id="PS50905">
    <property type="entry name" value="FERRITIN_LIKE"/>
    <property type="match status" value="1"/>
</dbReference>
<feature type="domain" description="Ferritin-like diiron" evidence="5">
    <location>
        <begin position="1"/>
        <end position="145"/>
    </location>
</feature>
<dbReference type="GeneID" id="5411577"/>
<gene>
    <name evidence="6" type="ordered locus">Mboo_0794</name>
</gene>
<keyword evidence="1" id="KW-0409">Iron storage</keyword>
<dbReference type="CDD" id="cd01055">
    <property type="entry name" value="Nonheme_Ferritin"/>
    <property type="match status" value="1"/>
</dbReference>
<dbReference type="GO" id="GO:0005829">
    <property type="term" value="C:cytosol"/>
    <property type="evidence" value="ECO:0007669"/>
    <property type="project" value="TreeGrafter"/>
</dbReference>
<dbReference type="OrthoDB" id="4859at2157"/>
<organism evidence="6 7">
    <name type="scientific">Methanoregula boonei (strain DSM 21154 / JCM 14090 / 6A8)</name>
    <dbReference type="NCBI Taxonomy" id="456442"/>
    <lineage>
        <taxon>Archaea</taxon>
        <taxon>Methanobacteriati</taxon>
        <taxon>Methanobacteriota</taxon>
        <taxon>Stenosarchaea group</taxon>
        <taxon>Methanomicrobia</taxon>
        <taxon>Methanomicrobiales</taxon>
        <taxon>Methanoregulaceae</taxon>
        <taxon>Methanoregula</taxon>
    </lineage>
</organism>
<dbReference type="GO" id="GO:0042802">
    <property type="term" value="F:identical protein binding"/>
    <property type="evidence" value="ECO:0007669"/>
    <property type="project" value="UniProtKB-ARBA"/>
</dbReference>
<protein>
    <submittedName>
        <fullName evidence="6">Ferritin, Dps family protein</fullName>
    </submittedName>
</protein>
<dbReference type="InterPro" id="IPR012347">
    <property type="entry name" value="Ferritin-like"/>
</dbReference>
<dbReference type="eggNOG" id="arCOG01095">
    <property type="taxonomic scope" value="Archaea"/>
</dbReference>
<evidence type="ECO:0000256" key="3">
    <source>
        <dbReference type="ARBA" id="ARBA00023002"/>
    </source>
</evidence>
<dbReference type="GO" id="GO:0008199">
    <property type="term" value="F:ferric iron binding"/>
    <property type="evidence" value="ECO:0007669"/>
    <property type="project" value="InterPro"/>
</dbReference>
<dbReference type="HOGENOM" id="CLU_065681_1_2_2"/>
<sequence>MLSRTLEEALNRQINRELYSSYLYLGMAAYFESVNLKGFASWMLVQSNEERGHAMKFYDYVYARQGKVVLDAIEAPKSKWTSSGKVFEEVYAHEQKVTGLINNLVELATKEKDHATFEFLQWFVKEQVEEEANAALIVDKIKTLGDIPGHLFYLDHELSKRK</sequence>
<dbReference type="EMBL" id="CP000780">
    <property type="protein sequence ID" value="ABS55312.1"/>
    <property type="molecule type" value="Genomic_DNA"/>
</dbReference>
<dbReference type="FunFam" id="1.20.1260.10:FF:000001">
    <property type="entry name" value="Non-heme ferritin"/>
    <property type="match status" value="1"/>
</dbReference>
<dbReference type="PANTHER" id="PTHR11431:SF127">
    <property type="entry name" value="BACTERIAL NON-HEME FERRITIN"/>
    <property type="match status" value="1"/>
</dbReference>
<dbReference type="GO" id="GO:0006879">
    <property type="term" value="P:intracellular iron ion homeostasis"/>
    <property type="evidence" value="ECO:0007669"/>
    <property type="project" value="UniProtKB-KW"/>
</dbReference>
<dbReference type="InterPro" id="IPR001519">
    <property type="entry name" value="Ferritin"/>
</dbReference>
<evidence type="ECO:0000256" key="2">
    <source>
        <dbReference type="ARBA" id="ARBA00022723"/>
    </source>
</evidence>
<keyword evidence="4" id="KW-0408">Iron</keyword>
<evidence type="ECO:0000313" key="7">
    <source>
        <dbReference type="Proteomes" id="UP000002408"/>
    </source>
</evidence>
<dbReference type="InterPro" id="IPR009078">
    <property type="entry name" value="Ferritin-like_SF"/>
</dbReference>
<keyword evidence="7" id="KW-1185">Reference proteome</keyword>
<dbReference type="AlphaFoldDB" id="A7I6F1"/>
<reference evidence="7" key="1">
    <citation type="journal article" date="2015" name="Microbiology">
        <title>Genome of Methanoregula boonei 6A8 reveals adaptations to oligotrophic peatland environments.</title>
        <authorList>
            <person name="Braeuer S."/>
            <person name="Cadillo-Quiroz H."/>
            <person name="Kyrpides N."/>
            <person name="Woyke T."/>
            <person name="Goodwin L."/>
            <person name="Detter C."/>
            <person name="Podell S."/>
            <person name="Yavitt J.B."/>
            <person name="Zinder S.H."/>
        </authorList>
    </citation>
    <scope>NUCLEOTIDE SEQUENCE [LARGE SCALE GENOMIC DNA]</scope>
    <source>
        <strain evidence="7">DSM 21154 / JCM 14090 / 6A8</strain>
    </source>
</reference>
<dbReference type="InterPro" id="IPR008331">
    <property type="entry name" value="Ferritin_DPS_dom"/>
</dbReference>
<dbReference type="PANTHER" id="PTHR11431">
    <property type="entry name" value="FERRITIN"/>
    <property type="match status" value="1"/>
</dbReference>
<proteinExistence type="predicted"/>